<feature type="compositionally biased region" description="Low complexity" evidence="2">
    <location>
        <begin position="459"/>
        <end position="472"/>
    </location>
</feature>
<proteinExistence type="predicted"/>
<feature type="region of interest" description="Disordered" evidence="2">
    <location>
        <begin position="373"/>
        <end position="489"/>
    </location>
</feature>
<dbReference type="Proteomes" id="UP000053611">
    <property type="component" value="Unassembled WGS sequence"/>
</dbReference>
<evidence type="ECO:0000313" key="4">
    <source>
        <dbReference type="Proteomes" id="UP000053611"/>
    </source>
</evidence>
<feature type="compositionally biased region" description="Polar residues" evidence="2">
    <location>
        <begin position="57"/>
        <end position="72"/>
    </location>
</feature>
<feature type="region of interest" description="Disordered" evidence="2">
    <location>
        <begin position="667"/>
        <end position="698"/>
    </location>
</feature>
<dbReference type="RefSeq" id="XP_018277339.1">
    <property type="nucleotide sequence ID" value="XM_018423703.1"/>
</dbReference>
<feature type="region of interest" description="Disordered" evidence="2">
    <location>
        <begin position="1"/>
        <end position="88"/>
    </location>
</feature>
<name>A0A0J0XID9_9TREE</name>
<feature type="compositionally biased region" description="Low complexity" evidence="2">
    <location>
        <begin position="375"/>
        <end position="389"/>
    </location>
</feature>
<dbReference type="EMBL" id="KQ087227">
    <property type="protein sequence ID" value="KLT40848.1"/>
    <property type="molecule type" value="Genomic_DNA"/>
</dbReference>
<dbReference type="GeneID" id="28984306"/>
<keyword evidence="4" id="KW-1185">Reference proteome</keyword>
<evidence type="ECO:0000256" key="1">
    <source>
        <dbReference type="SAM" id="Coils"/>
    </source>
</evidence>
<reference evidence="3 4" key="1">
    <citation type="submission" date="2015-03" db="EMBL/GenBank/DDBJ databases">
        <title>Genomics and transcriptomics of the oil-accumulating basidiomycete yeast T. oleaginosus allow insights into substrate utilization and the diverse evolutionary trajectories of mating systems in fungi.</title>
        <authorList>
            <consortium name="DOE Joint Genome Institute"/>
            <person name="Kourist R."/>
            <person name="Kracht O."/>
            <person name="Bracharz F."/>
            <person name="Lipzen A."/>
            <person name="Nolan M."/>
            <person name="Ohm R."/>
            <person name="Grigoriev I."/>
            <person name="Sun S."/>
            <person name="Heitman J."/>
            <person name="Bruck T."/>
            <person name="Nowrousian M."/>
        </authorList>
    </citation>
    <scope>NUCLEOTIDE SEQUENCE [LARGE SCALE GENOMIC DNA]</scope>
    <source>
        <strain evidence="3 4">IBC0246</strain>
    </source>
</reference>
<feature type="compositionally biased region" description="Low complexity" evidence="2">
    <location>
        <begin position="19"/>
        <end position="39"/>
    </location>
</feature>
<evidence type="ECO:0000256" key="2">
    <source>
        <dbReference type="SAM" id="MobiDB-lite"/>
    </source>
</evidence>
<dbReference type="AlphaFoldDB" id="A0A0J0XID9"/>
<feature type="coiled-coil region" evidence="1">
    <location>
        <begin position="254"/>
        <end position="353"/>
    </location>
</feature>
<protein>
    <submittedName>
        <fullName evidence="3">Uncharacterized protein</fullName>
    </submittedName>
</protein>
<gene>
    <name evidence="3" type="ORF">CC85DRAFT_286995</name>
</gene>
<accession>A0A0J0XID9</accession>
<organism evidence="3 4">
    <name type="scientific">Cutaneotrichosporon oleaginosum</name>
    <dbReference type="NCBI Taxonomy" id="879819"/>
    <lineage>
        <taxon>Eukaryota</taxon>
        <taxon>Fungi</taxon>
        <taxon>Dikarya</taxon>
        <taxon>Basidiomycota</taxon>
        <taxon>Agaricomycotina</taxon>
        <taxon>Tremellomycetes</taxon>
        <taxon>Trichosporonales</taxon>
        <taxon>Trichosporonaceae</taxon>
        <taxon>Cutaneotrichosporon</taxon>
    </lineage>
</organism>
<dbReference type="OrthoDB" id="3366922at2759"/>
<keyword evidence="1" id="KW-0175">Coiled coil</keyword>
<evidence type="ECO:0000313" key="3">
    <source>
        <dbReference type="EMBL" id="KLT40848.1"/>
    </source>
</evidence>
<feature type="compositionally biased region" description="Polar residues" evidence="2">
    <location>
        <begin position="180"/>
        <end position="196"/>
    </location>
</feature>
<feature type="region of interest" description="Disordered" evidence="2">
    <location>
        <begin position="143"/>
        <end position="199"/>
    </location>
</feature>
<sequence length="1041" mass="112664">MPPPQQSSDPFDDDDFFDDPSTLAAIAQAEERAIAASQAPKRSGYHHTVSRPAAGPRSTQKPPQPINTNPRVSNCGFGWEQGGKHSERMAQGLPVSGMARYNRDEAPTDVVLDHKGQYGFGSAEDEPIYDQRQRPEIRQMVEAAAREKEAPPRTAKSQVQGSQARREALAAALPPRAPITRTTSANAVAGPSSTQPARLGARTFGRAASTGTATLGRAGSVGPSRPINVLPTIGSQSSQPSSQGAASRRAFFELEDERKRREALEAELGTLRVQLEKAQRQSLVDAPRMAPGFDAAARDEIEQLKQQLYVAQGQAATAKRNQTALEARLHAEIDKLIADKREMEQQMRIREQDNKHALDSAKTQMVFSNHQALTSASKARQQSQWQASQRGPPGSPLHDKATVTPAPLVRSVKGKPRPPPPRFDGLNNAFSKTPTVGRTRRGGTEAPSPTTTPKKHRQLSSSPLPSPNQSQHLPPPSTPIDDNGDISMDWQPDFAQATMEHAIVDHEARDSKAELHYHLVTHVAASPLRLANEDCHEPTFIRIMAYKLEVDQDAQQKSAVDMVQTWKAGQSALASAIGASVLNFEQLCAKLALAFRDLLVALKEVREACWSLGKAVKLADIDVDVLRLFASTVLLFPELPSADPASFGQIAHCLSILSQSLSTKDKSAKDWVTPGKPTTGDKETTLAESLPGSNRPESQVESELGDAIAEAGEALCMAHGKCLWQADDLSTTVLNLSMSADWVVAARGLDLFIAAACRPDHFRRLITKSDSVSGGINLMDSMSRFLLTGHPRFSPQQRFRYSRDVLGALAMLARSDENAVVLMTEGSILVPALAMFLHRHSASLWAIRSSDVGSHDPLELITPTMLLLHHLVFPPPFAKTAASSQMHKGADFTHSDARLFASPPAQGAAIGRLLSAAAATSEFNGVQNFYVSALGPIAYTNVDLDEGAWAYAMRPPGEDLALLSKREDGAGDQSALSTVQYLAQDLLNAFVEGPEGDSVYEVYDTEVREEAAPDGSAVIVVSDDDNFDEEEAMLGTWNLDH</sequence>